<name>A0AAV2HQ01_LYMST</name>
<dbReference type="EMBL" id="CAXITT010000222">
    <property type="protein sequence ID" value="CAL1536180.1"/>
    <property type="molecule type" value="Genomic_DNA"/>
</dbReference>
<comment type="caution">
    <text evidence="3">The sequence shown here is derived from an EMBL/GenBank/DDBJ whole genome shotgun (WGS) entry which is preliminary data.</text>
</comment>
<feature type="chain" id="PRO_5043943063" description="Neurotransmitter-gated ion-channel ligand-binding domain-containing protein" evidence="1">
    <location>
        <begin position="23"/>
        <end position="269"/>
    </location>
</feature>
<sequence length="269" mass="29646">MEASHSLLLVALLAALQGRVAGAGLKYDNVTEQIINGPSPDVIPIPRGSWAPLDVSVEFDFINIAKVDAERNEVEVVLWQSANWSSPIYAWNMTEPNQAVSRVTVPARYVWVPDFTVIHGVSEIESPNLVSILHDGTVHWVTSQRIRVLCDVGDAKNASGVTCTVKIVSWTHNANVLRLNFHPYRPTADTANYFQGSRYELLNTTVTKNSMMYPCCAEVFEDVALTFSFKERGVEAAEDADASSSALRLTSSTIAFILALCFVVSLRRN</sequence>
<evidence type="ECO:0000313" key="3">
    <source>
        <dbReference type="EMBL" id="CAL1536180.1"/>
    </source>
</evidence>
<protein>
    <recommendedName>
        <fullName evidence="2">Neurotransmitter-gated ion-channel ligand-binding domain-containing protein</fullName>
    </recommendedName>
</protein>
<organism evidence="3 4">
    <name type="scientific">Lymnaea stagnalis</name>
    <name type="common">Great pond snail</name>
    <name type="synonym">Helix stagnalis</name>
    <dbReference type="NCBI Taxonomy" id="6523"/>
    <lineage>
        <taxon>Eukaryota</taxon>
        <taxon>Metazoa</taxon>
        <taxon>Spiralia</taxon>
        <taxon>Lophotrochozoa</taxon>
        <taxon>Mollusca</taxon>
        <taxon>Gastropoda</taxon>
        <taxon>Heterobranchia</taxon>
        <taxon>Euthyneura</taxon>
        <taxon>Panpulmonata</taxon>
        <taxon>Hygrophila</taxon>
        <taxon>Lymnaeoidea</taxon>
        <taxon>Lymnaeidae</taxon>
        <taxon>Lymnaea</taxon>
    </lineage>
</organism>
<feature type="domain" description="Neurotransmitter-gated ion-channel ligand-binding" evidence="2">
    <location>
        <begin position="39"/>
        <end position="230"/>
    </location>
</feature>
<gene>
    <name evidence="3" type="ORF">GSLYS_00010093001</name>
</gene>
<dbReference type="Proteomes" id="UP001497497">
    <property type="component" value="Unassembled WGS sequence"/>
</dbReference>
<dbReference type="SUPFAM" id="SSF63712">
    <property type="entry name" value="Nicotinic receptor ligand binding domain-like"/>
    <property type="match status" value="1"/>
</dbReference>
<keyword evidence="1" id="KW-0732">Signal</keyword>
<evidence type="ECO:0000259" key="2">
    <source>
        <dbReference type="Pfam" id="PF02931"/>
    </source>
</evidence>
<dbReference type="GO" id="GO:0005230">
    <property type="term" value="F:extracellular ligand-gated monoatomic ion channel activity"/>
    <property type="evidence" value="ECO:0007669"/>
    <property type="project" value="InterPro"/>
</dbReference>
<dbReference type="Gene3D" id="2.70.170.10">
    <property type="entry name" value="Neurotransmitter-gated ion-channel ligand-binding domain"/>
    <property type="match status" value="1"/>
</dbReference>
<evidence type="ECO:0000256" key="1">
    <source>
        <dbReference type="SAM" id="SignalP"/>
    </source>
</evidence>
<accession>A0AAV2HQ01</accession>
<feature type="signal peptide" evidence="1">
    <location>
        <begin position="1"/>
        <end position="22"/>
    </location>
</feature>
<dbReference type="InterPro" id="IPR036734">
    <property type="entry name" value="Neur_chan_lig-bd_sf"/>
</dbReference>
<keyword evidence="4" id="KW-1185">Reference proteome</keyword>
<dbReference type="GO" id="GO:0016020">
    <property type="term" value="C:membrane"/>
    <property type="evidence" value="ECO:0007669"/>
    <property type="project" value="InterPro"/>
</dbReference>
<dbReference type="Pfam" id="PF02931">
    <property type="entry name" value="Neur_chan_LBD"/>
    <property type="match status" value="1"/>
</dbReference>
<reference evidence="3 4" key="1">
    <citation type="submission" date="2024-04" db="EMBL/GenBank/DDBJ databases">
        <authorList>
            <consortium name="Genoscope - CEA"/>
            <person name="William W."/>
        </authorList>
    </citation>
    <scope>NUCLEOTIDE SEQUENCE [LARGE SCALE GENOMIC DNA]</scope>
</reference>
<dbReference type="InterPro" id="IPR006202">
    <property type="entry name" value="Neur_chan_lig-bd"/>
</dbReference>
<dbReference type="AlphaFoldDB" id="A0AAV2HQ01"/>
<evidence type="ECO:0000313" key="4">
    <source>
        <dbReference type="Proteomes" id="UP001497497"/>
    </source>
</evidence>
<proteinExistence type="predicted"/>